<evidence type="ECO:0000256" key="3">
    <source>
        <dbReference type="ARBA" id="ARBA00022729"/>
    </source>
</evidence>
<dbReference type="Pfam" id="PF00746">
    <property type="entry name" value="Gram_pos_anchor"/>
    <property type="match status" value="1"/>
</dbReference>
<keyword evidence="6" id="KW-0812">Transmembrane</keyword>
<evidence type="ECO:0000256" key="4">
    <source>
        <dbReference type="ARBA" id="ARBA00023088"/>
    </source>
</evidence>
<evidence type="ECO:0000256" key="6">
    <source>
        <dbReference type="SAM" id="Phobius"/>
    </source>
</evidence>
<feature type="domain" description="Gram-positive cocci surface proteins LPxTG" evidence="7">
    <location>
        <begin position="1598"/>
        <end position="1632"/>
    </location>
</feature>
<accession>A0A8J7GY53</accession>
<protein>
    <submittedName>
        <fullName evidence="8">Putative repeat protein (TIGR01451 family)/LPXTG-motif cell wall-anchored protein</fullName>
    </submittedName>
</protein>
<keyword evidence="6" id="KW-1133">Transmembrane helix</keyword>
<evidence type="ECO:0000259" key="7">
    <source>
        <dbReference type="PROSITE" id="PS50847"/>
    </source>
</evidence>
<evidence type="ECO:0000256" key="1">
    <source>
        <dbReference type="ARBA" id="ARBA00022512"/>
    </source>
</evidence>
<keyword evidence="6" id="KW-0472">Membrane</keyword>
<sequence>MGMKRLARWCVLAVVASGLVVVPGLPAQAVVVSPLTLSYDKKIYGRFITNGNGVMQCPPAGTPQIGTTSCSGGAARTDANAVNDWFSMEYANSDSDPLTFNSSQAVIPIPPGSTIDYAKLGWAGDVGVVGANGGGVIAPACTANTPPSPLPRAVLPPGSPSTQQLQVTVGTGGPTTSVPPAVFVTEPTPGPGEPQYYSAQANITGLFAGVSGNTTVTVANVWTPTGFNCFGGWSLTVVYKFPVPDPTYAPELREIFIYDGHVRQGRNDAPTDTTITGFKNAGGMVRAGATAYEGDFGIVGDQFLINDQVMAEPATGKLDNFFISDAENASNPNNPNNYSVDAKSFQLPAGVVNAGDTSVKLTVKTSGDSYMTTQVVFSVPIAELRVLKEVCQSRVVAACTGPSGAGPWAPSVNLLPGDTAYWRITVKNMSAGNANNVVLNDPAEASCVTAAGTFMVPAMSNKVFYCSTANVQDTKPNTVTSRFPAPDDPPGVLRESPPSTATAYVARMTLNKEVCQSQTVADCQSPTGPWVKATNIPYNSSARWRITVTNTGGVALTNVAIADATEASCATTLDLAIGETKYVYCATANVTGDKTNTASAEFPAPPGSPPTTPSTKVPESSASVGTYQVVLVKEVCTSTTVADCQSPTGPWVKTTNGPVGSTAYWRLTLTHRGSVPVTGITVTDPGQTTCAPPGTVNLAVAETKYYYCNTTNVTADKTNTATASYIPPAAPQGTPPTTVTDSATYRVYGLTILKEVCTSTDPTDCGQGGSGPWAAAATGPVGSTAYWRITVANTGSLNLTGITLADPKESGCVTIAGSFDLAAHVTKIFSCSTGPVTDNITNTVTASFVPPGGTTTVTTPPSSATYTVYALTLEKEVCTSATAADCQSPGVGPWAKVTTVPVGTTAYWRITVTNTGKVTLTGITVADATEATCQTAATTAGAFSLAPAATKVLYCSTAALTGDKTNTATATFTPPGTETPQTATSSATAHTQGLTIVKKVCTGTGADCAGATGPWAPTATGPVGSTAYWQITVTNTGSVNLTGVQIADPLAPGCVKTLDVPTGTPQVFYCSSADVQHNLTNVAKATWTVDGRTSSTPDASATYKVYALTVLKEVCQSLTPANCGSGGTGPWGPSTTVPKGGTAYWRITVTNTGDETLTAITLTDSVEPACATAIGGPFTLAKAAVKQVYCSTSNVTADTANTVTGTFTPPDKPPVTVPPTTAEVKVFAMTLLKEVCTSADPANCGSGGIGPWAAAGTGPVGSTAYWRLTATNTGTVALTGITVADVAEPGCATAAGTFALAVAETKRFYCSTSAVTAKKTNTATATFTPPGVPGASPVTTPPTTATYDVFGLTVLKEVCLSAKASNCGTGGTGPWGPTTTVPVGDTAYWRITATNTGSVTLTAITLTDAGEASCGTAIGGPFDLAGGASKVFPCSTAKVGAKKTNTVTGTFTPPDKPPVTIPPTTATVETHGVTLLKEVCPTDDTCSASATGENGSTAHWRITVTNIGSVPLTGVTVADPAEPSCVATMDLAPGEVKYVKCSTANVTAKKVNTATATYTPPSCQKTEATCAAVTTPPSTATYDVPPVVPPVVPTPKPMPVTGSSVAPLFPLGGLLVAAGGLLLWLVRRRRSA</sequence>
<organism evidence="8 9">
    <name type="scientific">Longispora fulva</name>
    <dbReference type="NCBI Taxonomy" id="619741"/>
    <lineage>
        <taxon>Bacteria</taxon>
        <taxon>Bacillati</taxon>
        <taxon>Actinomycetota</taxon>
        <taxon>Actinomycetes</taxon>
        <taxon>Micromonosporales</taxon>
        <taxon>Micromonosporaceae</taxon>
        <taxon>Longispora</taxon>
    </lineage>
</organism>
<comment type="caution">
    <text evidence="8">The sequence shown here is derived from an EMBL/GenBank/DDBJ whole genome shotgun (WGS) entry which is preliminary data.</text>
</comment>
<dbReference type="Proteomes" id="UP000622552">
    <property type="component" value="Unassembled WGS sequence"/>
</dbReference>
<dbReference type="EMBL" id="JADOUF010000001">
    <property type="protein sequence ID" value="MBG6141374.1"/>
    <property type="molecule type" value="Genomic_DNA"/>
</dbReference>
<proteinExistence type="predicted"/>
<feature type="transmembrane region" description="Helical" evidence="6">
    <location>
        <begin position="1605"/>
        <end position="1626"/>
    </location>
</feature>
<keyword evidence="2" id="KW-0964">Secreted</keyword>
<dbReference type="InterPro" id="IPR055388">
    <property type="entry name" value="DUF7617"/>
</dbReference>
<dbReference type="Pfam" id="PF24593">
    <property type="entry name" value="DUF7617"/>
    <property type="match status" value="10"/>
</dbReference>
<feature type="compositionally biased region" description="Pro residues" evidence="5">
    <location>
        <begin position="603"/>
        <end position="612"/>
    </location>
</feature>
<keyword evidence="3" id="KW-0732">Signal</keyword>
<gene>
    <name evidence="8" type="ORF">IW245_007568</name>
</gene>
<dbReference type="RefSeq" id="WP_197008895.1">
    <property type="nucleotide sequence ID" value="NZ_BONS01000013.1"/>
</dbReference>
<evidence type="ECO:0000313" key="8">
    <source>
        <dbReference type="EMBL" id="MBG6141374.1"/>
    </source>
</evidence>
<name>A0A8J7GY53_9ACTN</name>
<reference evidence="8" key="1">
    <citation type="submission" date="2020-11" db="EMBL/GenBank/DDBJ databases">
        <title>Sequencing the genomes of 1000 actinobacteria strains.</title>
        <authorList>
            <person name="Klenk H.-P."/>
        </authorList>
    </citation>
    <scope>NUCLEOTIDE SEQUENCE</scope>
    <source>
        <strain evidence="8">DSM 45356</strain>
    </source>
</reference>
<keyword evidence="9" id="KW-1185">Reference proteome</keyword>
<keyword evidence="1" id="KW-0134">Cell wall</keyword>
<feature type="region of interest" description="Disordered" evidence="5">
    <location>
        <begin position="597"/>
        <end position="620"/>
    </location>
</feature>
<feature type="region of interest" description="Disordered" evidence="5">
    <location>
        <begin position="477"/>
        <end position="497"/>
    </location>
</feature>
<dbReference type="InterPro" id="IPR019931">
    <property type="entry name" value="LPXTG_anchor"/>
</dbReference>
<evidence type="ECO:0000256" key="2">
    <source>
        <dbReference type="ARBA" id="ARBA00022525"/>
    </source>
</evidence>
<keyword evidence="4" id="KW-0572">Peptidoglycan-anchor</keyword>
<dbReference type="PROSITE" id="PS50847">
    <property type="entry name" value="GRAM_POS_ANCHORING"/>
    <property type="match status" value="1"/>
</dbReference>
<dbReference type="NCBIfam" id="TIGR01167">
    <property type="entry name" value="LPXTG_anchor"/>
    <property type="match status" value="1"/>
</dbReference>
<evidence type="ECO:0000256" key="5">
    <source>
        <dbReference type="SAM" id="MobiDB-lite"/>
    </source>
</evidence>
<evidence type="ECO:0000313" key="9">
    <source>
        <dbReference type="Proteomes" id="UP000622552"/>
    </source>
</evidence>